<evidence type="ECO:0000256" key="1">
    <source>
        <dbReference type="SAM" id="Phobius"/>
    </source>
</evidence>
<keyword evidence="1" id="KW-0472">Membrane</keyword>
<accession>A0A0P0VY87</accession>
<dbReference type="InParanoid" id="A0A0P0VY87"/>
<keyword evidence="1" id="KW-0812">Transmembrane</keyword>
<proteinExistence type="predicted"/>
<reference evidence="2 3" key="2">
    <citation type="journal article" date="2013" name="Plant Cell Physiol.">
        <title>Rice Annotation Project Database (RAP-DB): an integrative and interactive database for rice genomics.</title>
        <authorList>
            <person name="Sakai H."/>
            <person name="Lee S.S."/>
            <person name="Tanaka T."/>
            <person name="Numa H."/>
            <person name="Kim J."/>
            <person name="Kawahara Y."/>
            <person name="Wakimoto H."/>
            <person name="Yang C.C."/>
            <person name="Iwamoto M."/>
            <person name="Abe T."/>
            <person name="Yamada Y."/>
            <person name="Muto A."/>
            <person name="Inokuchi H."/>
            <person name="Ikemura T."/>
            <person name="Matsumoto T."/>
            <person name="Sasaki T."/>
            <person name="Itoh T."/>
        </authorList>
    </citation>
    <scope>NUCLEOTIDE SEQUENCE [LARGE SCALE GENOMIC DNA]</scope>
    <source>
        <strain evidence="3">cv. Nipponbare</strain>
    </source>
</reference>
<sequence>MPNRRNRKANWQLNLLIERLLGFILKRKTRTATVSTRMLNQRNAALAARRLAVPAMILSGWRLSFREYVAPSHFFQLRGAQMLLRRSRGLVSFEYVVACEIGEFLASYLLCSFRHAVSVGLPKREAAHLFEENSYLLDCISGHINRMKEQAGSSTFAFLTGVCEAPVPFAVFLAPLGLTS</sequence>
<dbReference type="OMA" id="FEYVVAC"/>
<reference evidence="2 3" key="3">
    <citation type="journal article" date="2013" name="Rice">
        <title>Improvement of the Oryza sativa Nipponbare reference genome using next generation sequence and optical map data.</title>
        <authorList>
            <person name="Kawahara Y."/>
            <person name="de la Bastide M."/>
            <person name="Hamilton J.P."/>
            <person name="Kanamori H."/>
            <person name="McCombie W.R."/>
            <person name="Ouyang S."/>
            <person name="Schwartz D.C."/>
            <person name="Tanaka T."/>
            <person name="Wu J."/>
            <person name="Zhou S."/>
            <person name="Childs K.L."/>
            <person name="Davidson R.M."/>
            <person name="Lin H."/>
            <person name="Quesada-Ocampo L."/>
            <person name="Vaillancourt B."/>
            <person name="Sakai H."/>
            <person name="Lee S.S."/>
            <person name="Kim J."/>
            <person name="Numa H."/>
            <person name="Itoh T."/>
            <person name="Buell C.R."/>
            <person name="Matsumoto T."/>
        </authorList>
    </citation>
    <scope>NUCLEOTIDE SEQUENCE [LARGE SCALE GENOMIC DNA]</scope>
    <source>
        <strain evidence="3">cv. Nipponbare</strain>
    </source>
</reference>
<evidence type="ECO:0000313" key="2">
    <source>
        <dbReference type="EMBL" id="BAS84488.1"/>
    </source>
</evidence>
<dbReference type="PaxDb" id="39947-A0A0P0VY87"/>
<reference evidence="3" key="1">
    <citation type="journal article" date="2005" name="Nature">
        <title>The map-based sequence of the rice genome.</title>
        <authorList>
            <consortium name="International rice genome sequencing project (IRGSP)"/>
            <person name="Matsumoto T."/>
            <person name="Wu J."/>
            <person name="Kanamori H."/>
            <person name="Katayose Y."/>
            <person name="Fujisawa M."/>
            <person name="Namiki N."/>
            <person name="Mizuno H."/>
            <person name="Yamamoto K."/>
            <person name="Antonio B.A."/>
            <person name="Baba T."/>
            <person name="Sakata K."/>
            <person name="Nagamura Y."/>
            <person name="Aoki H."/>
            <person name="Arikawa K."/>
            <person name="Arita K."/>
            <person name="Bito T."/>
            <person name="Chiden Y."/>
            <person name="Fujitsuka N."/>
            <person name="Fukunaka R."/>
            <person name="Hamada M."/>
            <person name="Harada C."/>
            <person name="Hayashi A."/>
            <person name="Hijishita S."/>
            <person name="Honda M."/>
            <person name="Hosokawa S."/>
            <person name="Ichikawa Y."/>
            <person name="Idonuma A."/>
            <person name="Iijima M."/>
            <person name="Ikeda M."/>
            <person name="Ikeno M."/>
            <person name="Ito K."/>
            <person name="Ito S."/>
            <person name="Ito T."/>
            <person name="Ito Y."/>
            <person name="Ito Y."/>
            <person name="Iwabuchi A."/>
            <person name="Kamiya K."/>
            <person name="Karasawa W."/>
            <person name="Kurita K."/>
            <person name="Katagiri S."/>
            <person name="Kikuta A."/>
            <person name="Kobayashi H."/>
            <person name="Kobayashi N."/>
            <person name="Machita K."/>
            <person name="Maehara T."/>
            <person name="Masukawa M."/>
            <person name="Mizubayashi T."/>
            <person name="Mukai Y."/>
            <person name="Nagasaki H."/>
            <person name="Nagata Y."/>
            <person name="Naito S."/>
            <person name="Nakashima M."/>
            <person name="Nakama Y."/>
            <person name="Nakamichi Y."/>
            <person name="Nakamura M."/>
            <person name="Meguro A."/>
            <person name="Negishi M."/>
            <person name="Ohta I."/>
            <person name="Ohta T."/>
            <person name="Okamoto M."/>
            <person name="Ono N."/>
            <person name="Saji S."/>
            <person name="Sakaguchi M."/>
            <person name="Sakai K."/>
            <person name="Shibata M."/>
            <person name="Shimokawa T."/>
            <person name="Song J."/>
            <person name="Takazaki Y."/>
            <person name="Terasawa K."/>
            <person name="Tsugane M."/>
            <person name="Tsuji K."/>
            <person name="Ueda S."/>
            <person name="Waki K."/>
            <person name="Yamagata H."/>
            <person name="Yamamoto M."/>
            <person name="Yamamoto S."/>
            <person name="Yamane H."/>
            <person name="Yoshiki S."/>
            <person name="Yoshihara R."/>
            <person name="Yukawa K."/>
            <person name="Zhong H."/>
            <person name="Yano M."/>
            <person name="Yuan Q."/>
            <person name="Ouyang S."/>
            <person name="Liu J."/>
            <person name="Jones K.M."/>
            <person name="Gansberger K."/>
            <person name="Moffat K."/>
            <person name="Hill J."/>
            <person name="Bera J."/>
            <person name="Fadrosh D."/>
            <person name="Jin S."/>
            <person name="Johri S."/>
            <person name="Kim M."/>
            <person name="Overton L."/>
            <person name="Reardon M."/>
            <person name="Tsitrin T."/>
            <person name="Vuong H."/>
            <person name="Weaver B."/>
            <person name="Ciecko A."/>
            <person name="Tallon L."/>
            <person name="Jackson J."/>
            <person name="Pai G."/>
            <person name="Aken S.V."/>
            <person name="Utterback T."/>
            <person name="Reidmuller S."/>
            <person name="Feldblyum T."/>
            <person name="Hsiao J."/>
            <person name="Zismann V."/>
            <person name="Iobst S."/>
            <person name="de Vazeille A.R."/>
            <person name="Buell C.R."/>
            <person name="Ying K."/>
            <person name="Li Y."/>
            <person name="Lu T."/>
            <person name="Huang Y."/>
            <person name="Zhao Q."/>
            <person name="Feng Q."/>
            <person name="Zhang L."/>
            <person name="Zhu J."/>
            <person name="Weng Q."/>
            <person name="Mu J."/>
            <person name="Lu Y."/>
            <person name="Fan D."/>
            <person name="Liu Y."/>
            <person name="Guan J."/>
            <person name="Zhang Y."/>
            <person name="Yu S."/>
            <person name="Liu X."/>
            <person name="Zhang Y."/>
            <person name="Hong G."/>
            <person name="Han B."/>
            <person name="Choisne N."/>
            <person name="Demange N."/>
            <person name="Orjeda G."/>
            <person name="Samain S."/>
            <person name="Cattolico L."/>
            <person name="Pelletier E."/>
            <person name="Couloux A."/>
            <person name="Segurens B."/>
            <person name="Wincker P."/>
            <person name="D'Hont A."/>
            <person name="Scarpelli C."/>
            <person name="Weissenbach J."/>
            <person name="Salanoubat M."/>
            <person name="Quetier F."/>
            <person name="Yu Y."/>
            <person name="Kim H.R."/>
            <person name="Rambo T."/>
            <person name="Currie J."/>
            <person name="Collura K."/>
            <person name="Luo M."/>
            <person name="Yang T."/>
            <person name="Ammiraju J.S.S."/>
            <person name="Engler F."/>
            <person name="Soderlund C."/>
            <person name="Wing R.A."/>
            <person name="Palmer L.E."/>
            <person name="de la Bastide M."/>
            <person name="Spiegel L."/>
            <person name="Nascimento L."/>
            <person name="Zutavern T."/>
            <person name="O'Shaughnessy A."/>
            <person name="Dike S."/>
            <person name="Dedhia N."/>
            <person name="Preston R."/>
            <person name="Balija V."/>
            <person name="McCombie W.R."/>
            <person name="Chow T."/>
            <person name="Chen H."/>
            <person name="Chung M."/>
            <person name="Chen C."/>
            <person name="Shaw J."/>
            <person name="Wu H."/>
            <person name="Hsiao K."/>
            <person name="Chao Y."/>
            <person name="Chu M."/>
            <person name="Cheng C."/>
            <person name="Hour A."/>
            <person name="Lee P."/>
            <person name="Lin S."/>
            <person name="Lin Y."/>
            <person name="Liou J."/>
            <person name="Liu S."/>
            <person name="Hsing Y."/>
            <person name="Raghuvanshi S."/>
            <person name="Mohanty A."/>
            <person name="Bharti A.K."/>
            <person name="Gaur A."/>
            <person name="Gupta V."/>
            <person name="Kumar D."/>
            <person name="Ravi V."/>
            <person name="Vij S."/>
            <person name="Kapur A."/>
            <person name="Khurana P."/>
            <person name="Khurana P."/>
            <person name="Khurana J.P."/>
            <person name="Tyagi A.K."/>
            <person name="Gaikwad K."/>
            <person name="Singh A."/>
            <person name="Dalal V."/>
            <person name="Srivastava S."/>
            <person name="Dixit A."/>
            <person name="Pal A.K."/>
            <person name="Ghazi I.A."/>
            <person name="Yadav M."/>
            <person name="Pandit A."/>
            <person name="Bhargava A."/>
            <person name="Sureshbabu K."/>
            <person name="Batra K."/>
            <person name="Sharma T.R."/>
            <person name="Mohapatra T."/>
            <person name="Singh N.K."/>
            <person name="Messing J."/>
            <person name="Nelson A.B."/>
            <person name="Fuks G."/>
            <person name="Kavchok S."/>
            <person name="Keizer G."/>
            <person name="Linton E."/>
            <person name="Llaca V."/>
            <person name="Song R."/>
            <person name="Tanyolac B."/>
            <person name="Young S."/>
            <person name="Ho-Il K."/>
            <person name="Hahn J.H."/>
            <person name="Sangsakoo G."/>
            <person name="Vanavichit A."/>
            <person name="de Mattos Luiz.A.T."/>
            <person name="Zimmer P.D."/>
            <person name="Malone G."/>
            <person name="Dellagostin O."/>
            <person name="de Oliveira A.C."/>
            <person name="Bevan M."/>
            <person name="Bancroft I."/>
            <person name="Minx P."/>
            <person name="Cordum H."/>
            <person name="Wilson R."/>
            <person name="Cheng Z."/>
            <person name="Jin W."/>
            <person name="Jiang J."/>
            <person name="Leong S.A."/>
            <person name="Iwama H."/>
            <person name="Gojobori T."/>
            <person name="Itoh T."/>
            <person name="Niimura Y."/>
            <person name="Fujii Y."/>
            <person name="Habara T."/>
            <person name="Sakai H."/>
            <person name="Sato Y."/>
            <person name="Wilson G."/>
            <person name="Kumar K."/>
            <person name="McCouch S."/>
            <person name="Juretic N."/>
            <person name="Hoen D."/>
            <person name="Wright S."/>
            <person name="Bruskiewich R."/>
            <person name="Bureau T."/>
            <person name="Miyao A."/>
            <person name="Hirochika H."/>
            <person name="Nishikawa T."/>
            <person name="Kadowaki K."/>
            <person name="Sugiura M."/>
            <person name="Burr B."/>
            <person name="Sasaki T."/>
        </authorList>
    </citation>
    <scope>NUCLEOTIDE SEQUENCE [LARGE SCALE GENOMIC DNA]</scope>
    <source>
        <strain evidence="3">cv. Nipponbare</strain>
    </source>
</reference>
<name>A0A0P0VY87_ORYSJ</name>
<evidence type="ECO:0000313" key="3">
    <source>
        <dbReference type="Proteomes" id="UP000059680"/>
    </source>
</evidence>
<gene>
    <name evidence="2" type="ordered locus">Os03g0387850</name>
    <name evidence="2" type="ORF">OSNPB_030387850</name>
</gene>
<dbReference type="Proteomes" id="UP000059680">
    <property type="component" value="Chromosome 3"/>
</dbReference>
<organism evidence="2 3">
    <name type="scientific">Oryza sativa subsp. japonica</name>
    <name type="common">Rice</name>
    <dbReference type="NCBI Taxonomy" id="39947"/>
    <lineage>
        <taxon>Eukaryota</taxon>
        <taxon>Viridiplantae</taxon>
        <taxon>Streptophyta</taxon>
        <taxon>Embryophyta</taxon>
        <taxon>Tracheophyta</taxon>
        <taxon>Spermatophyta</taxon>
        <taxon>Magnoliopsida</taxon>
        <taxon>Liliopsida</taxon>
        <taxon>Poales</taxon>
        <taxon>Poaceae</taxon>
        <taxon>BOP clade</taxon>
        <taxon>Oryzoideae</taxon>
        <taxon>Oryzeae</taxon>
        <taxon>Oryzinae</taxon>
        <taxon>Oryza</taxon>
        <taxon>Oryza sativa</taxon>
    </lineage>
</organism>
<feature type="transmembrane region" description="Helical" evidence="1">
    <location>
        <begin position="156"/>
        <end position="178"/>
    </location>
</feature>
<keyword evidence="3" id="KW-1185">Reference proteome</keyword>
<keyword evidence="1" id="KW-1133">Transmembrane helix</keyword>
<protein>
    <submittedName>
        <fullName evidence="2">Os03g0387850 protein</fullName>
    </submittedName>
</protein>
<dbReference type="AlphaFoldDB" id="A0A0P0VY87"/>
<dbReference type="EMBL" id="AP014959">
    <property type="protein sequence ID" value="BAS84488.1"/>
    <property type="molecule type" value="Genomic_DNA"/>
</dbReference>
<dbReference type="Gramene" id="Os03t0387850-01">
    <property type="protein sequence ID" value="Os03t0387850-01"/>
    <property type="gene ID" value="Os03g0387850"/>
</dbReference>